<accession>A0ACC3T1Q8</accession>
<comment type="caution">
    <text evidence="1">The sequence shown here is derived from an EMBL/GenBank/DDBJ whole genome shotgun (WGS) entry which is preliminary data.</text>
</comment>
<evidence type="ECO:0000313" key="1">
    <source>
        <dbReference type="EMBL" id="KAK9237561.1"/>
    </source>
</evidence>
<gene>
    <name evidence="1" type="ORF">V1525DRAFT_376858</name>
</gene>
<reference evidence="2" key="1">
    <citation type="journal article" date="2024" name="Front. Bioeng. Biotechnol.">
        <title>Genome-scale model development and genomic sequencing of the oleaginous clade Lipomyces.</title>
        <authorList>
            <person name="Czajka J.J."/>
            <person name="Han Y."/>
            <person name="Kim J."/>
            <person name="Mondo S.J."/>
            <person name="Hofstad B.A."/>
            <person name="Robles A."/>
            <person name="Haridas S."/>
            <person name="Riley R."/>
            <person name="LaButti K."/>
            <person name="Pangilinan J."/>
            <person name="Andreopoulos W."/>
            <person name="Lipzen A."/>
            <person name="Yan J."/>
            <person name="Wang M."/>
            <person name="Ng V."/>
            <person name="Grigoriev I.V."/>
            <person name="Spatafora J.W."/>
            <person name="Magnuson J.K."/>
            <person name="Baker S.E."/>
            <person name="Pomraning K.R."/>
        </authorList>
    </citation>
    <scope>NUCLEOTIDE SEQUENCE [LARGE SCALE GENOMIC DNA]</scope>
    <source>
        <strain evidence="2">CBS 7786</strain>
    </source>
</reference>
<sequence>MTSIIVSNISPEVTKQQISDFFSFCGKISSIQIREASAATKLQDAQVVFEKESAAKTALLLTDTKLGNSNVVVHPDPHAPAGKVETTSAEAAPGVAAEKEQDIPQEYKPKSAIMAEILSHGYVLSDKAVQKGTEFDKQHGISTTFQKWLADVDSKYNITERATTTATTAEAKYGIKGRVGQTIDIFQRYFDKALDTPTGAKVRHFYGEKSKEAIDIHKEARRLADLRAGKPTVPEGETQRPLAHAVE</sequence>
<evidence type="ECO:0000313" key="2">
    <source>
        <dbReference type="Proteomes" id="UP001433508"/>
    </source>
</evidence>
<keyword evidence="2" id="KW-1185">Reference proteome</keyword>
<dbReference type="Proteomes" id="UP001433508">
    <property type="component" value="Unassembled WGS sequence"/>
</dbReference>
<protein>
    <submittedName>
        <fullName evidence="1">Uncharacterized protein</fullName>
    </submittedName>
</protein>
<organism evidence="1 2">
    <name type="scientific">Lipomyces kononenkoae</name>
    <name type="common">Yeast</name>
    <dbReference type="NCBI Taxonomy" id="34357"/>
    <lineage>
        <taxon>Eukaryota</taxon>
        <taxon>Fungi</taxon>
        <taxon>Dikarya</taxon>
        <taxon>Ascomycota</taxon>
        <taxon>Saccharomycotina</taxon>
        <taxon>Lipomycetes</taxon>
        <taxon>Lipomycetales</taxon>
        <taxon>Lipomycetaceae</taxon>
        <taxon>Lipomyces</taxon>
    </lineage>
</organism>
<proteinExistence type="predicted"/>
<dbReference type="EMBL" id="MU971367">
    <property type="protein sequence ID" value="KAK9237561.1"/>
    <property type="molecule type" value="Genomic_DNA"/>
</dbReference>
<name>A0ACC3T1Q8_LIPKO</name>